<dbReference type="Proteomes" id="UP001056873">
    <property type="component" value="Chromosome"/>
</dbReference>
<dbReference type="EMBL" id="CP074347">
    <property type="protein sequence ID" value="USV00809.1"/>
    <property type="molecule type" value="Genomic_DNA"/>
</dbReference>
<dbReference type="InterPro" id="IPR025282">
    <property type="entry name" value="DUF4214"/>
</dbReference>
<sequence>MSSLSYQYEATGIYTAIFEKTWSEKGNAGNGFDYYGDQLEKGKITSSDLVKNFLESSDGRAIYSGMSDTAVFSKIYANAYGNNPDQATIDHYMANGLYDGLSGALTDLMEYSGPNLQLLNSYQTFDETIKDSLYPVVISDSNDQTVAAIYYSLGRILDETGSPYWSAQLDSGKSAVDVADGILASNKKIAALNNSDFVNAVFGNLYQRSPTASELDHYLTEISSGTHRGQVMLDMIQSVMTSSDAEAKATLEQAMALDTDGVIVDTVNREETASVYLAVPNRDIDANGLHYWGKYDAVFGFDDLVGKIIYTDEFNKKATNKPLNEYIAQVYQAVYGKQPSAEELAHYASIGDKAKITTEIIDSLRTSASHDQNIVIQKHLFEKDIAQSLNYAQSAKIGVVNDVLQSDINDVKVHNLTSAELTTLQSIYLTIAQQQNAKLDYADSLNYLTVDSKDTVNLVYGDAGIPDVSADTANVFFNSPFVDGREVNFDVLSSSLKITLSSMGVDYDSFSAGKINLSTDDGRNANVSKLTIDSIGSDQGANSIALTGHNEKIGRIDVAGDKQINLSVTDEFTHLSKIDLTKTTDGVSLTYDISQSDQFGLSKILYSLLQSEAPDRAAEVYIGSLGQTPSGQDHEILGARAGASEINIGGNVEYTANKGSVSSVNIIESNLNRGVTINNFDDNAANTLTLEKSGISISLDKTQGSAVDTQSVSFSQFETNVDNVLNHFYPHDETGLIKLFNDLTQIGKFSFDETNKVGAVSFQNSSLVFVDENGNKQFDSTDTLVFLNGVGRSDHLYYSQAAGSDIQLVGVNDAHQDALALA</sequence>
<proteinExistence type="predicted"/>
<feature type="domain" description="DUF4214" evidence="1">
    <location>
        <begin position="190"/>
        <end position="238"/>
    </location>
</feature>
<evidence type="ECO:0000259" key="1">
    <source>
        <dbReference type="Pfam" id="PF13946"/>
    </source>
</evidence>
<evidence type="ECO:0000313" key="3">
    <source>
        <dbReference type="Proteomes" id="UP001056873"/>
    </source>
</evidence>
<reference evidence="2" key="1">
    <citation type="journal article" date="2022" name="BMC Genomics">
        <title>Genome sequence of the entomopathogenic Serratia entomophila isolate 626 and characterisation of the species specific itaconate degradation pathway.</title>
        <authorList>
            <person name="Vaughan A.L."/>
            <person name="Altermann E."/>
            <person name="Glare T.R."/>
            <person name="Hurst M.R.H."/>
        </authorList>
    </citation>
    <scope>NUCLEOTIDE SEQUENCE</scope>
    <source>
        <strain evidence="2">626</strain>
    </source>
</reference>
<dbReference type="Pfam" id="PF13946">
    <property type="entry name" value="DUF4214"/>
    <property type="match status" value="1"/>
</dbReference>
<name>A0ABY5CRM6_9GAMM</name>
<keyword evidence="3" id="KW-1185">Reference proteome</keyword>
<organism evidence="2 3">
    <name type="scientific">Serratia entomophila</name>
    <dbReference type="NCBI Taxonomy" id="42906"/>
    <lineage>
        <taxon>Bacteria</taxon>
        <taxon>Pseudomonadati</taxon>
        <taxon>Pseudomonadota</taxon>
        <taxon>Gammaproteobacteria</taxon>
        <taxon>Enterobacterales</taxon>
        <taxon>Yersiniaceae</taxon>
        <taxon>Serratia</taxon>
    </lineage>
</organism>
<evidence type="ECO:0000313" key="2">
    <source>
        <dbReference type="EMBL" id="USV00809.1"/>
    </source>
</evidence>
<accession>A0ABY5CRM6</accession>
<gene>
    <name evidence="2" type="ORF">KFQ06_22795</name>
</gene>
<dbReference type="RefSeq" id="WP_252961145.1">
    <property type="nucleotide sequence ID" value="NZ_CAMIPH010000024.1"/>
</dbReference>
<protein>
    <submittedName>
        <fullName evidence="2">DUF4214 domain-containing protein</fullName>
    </submittedName>
</protein>